<reference evidence="12 13" key="2">
    <citation type="submission" date="2018-08" db="EMBL/GenBank/DDBJ databases">
        <title>A genome reference for cultivated species of the human gut microbiota.</title>
        <authorList>
            <person name="Zou Y."/>
            <person name="Xue W."/>
            <person name="Luo G."/>
        </authorList>
    </citation>
    <scope>NUCLEOTIDE SEQUENCE [LARGE SCALE GENOMIC DNA]</scope>
    <source>
        <strain evidence="5 12">AF14-7</strain>
        <strain evidence="7 13">AF38-2</strain>
        <strain evidence="6 14">AF46-11NS</strain>
    </source>
</reference>
<evidence type="ECO:0000313" key="3">
    <source>
        <dbReference type="EMBL" id="KAB6144717.1"/>
    </source>
</evidence>
<dbReference type="Proteomes" id="UP000474077">
    <property type="component" value="Unassembled WGS sequence"/>
</dbReference>
<evidence type="ECO:0000313" key="1">
    <source>
        <dbReference type="EMBL" id="KAB6084815.1"/>
    </source>
</evidence>
<evidence type="ECO:0000313" key="5">
    <source>
        <dbReference type="EMBL" id="RGV07255.1"/>
    </source>
</evidence>
<dbReference type="Proteomes" id="UP000283369">
    <property type="component" value="Unassembled WGS sequence"/>
</dbReference>
<dbReference type="InterPro" id="IPR007398">
    <property type="entry name" value="BioG"/>
</dbReference>
<dbReference type="Pfam" id="PF04301">
    <property type="entry name" value="BioG"/>
    <property type="match status" value="1"/>
</dbReference>
<evidence type="ECO:0000313" key="13">
    <source>
        <dbReference type="Proteomes" id="UP000284495"/>
    </source>
</evidence>
<evidence type="ECO:0000313" key="10">
    <source>
        <dbReference type="Proteomes" id="UP000183040"/>
    </source>
</evidence>
<dbReference type="Proteomes" id="UP000183040">
    <property type="component" value="Unassembled WGS sequence"/>
</dbReference>
<protein>
    <submittedName>
        <fullName evidence="8">Biotin synthesis protein BioG</fullName>
    </submittedName>
    <submittedName>
        <fullName evidence="1">DUF452 family protein</fullName>
    </submittedName>
</protein>
<dbReference type="Gene3D" id="3.40.50.1820">
    <property type="entry name" value="alpha/beta hydrolase"/>
    <property type="match status" value="1"/>
</dbReference>
<dbReference type="Proteomes" id="UP000284495">
    <property type="component" value="Unassembled WGS sequence"/>
</dbReference>
<evidence type="ECO:0000313" key="16">
    <source>
        <dbReference type="Proteomes" id="UP000435059"/>
    </source>
</evidence>
<dbReference type="EMBL" id="QRNE01000047">
    <property type="protein sequence ID" value="RHK27606.1"/>
    <property type="molecule type" value="Genomic_DNA"/>
</dbReference>
<dbReference type="EMBL" id="QROO01000012">
    <property type="protein sequence ID" value="RHL37817.1"/>
    <property type="molecule type" value="Genomic_DNA"/>
</dbReference>
<reference evidence="15 16" key="3">
    <citation type="journal article" date="2019" name="Nat. Med.">
        <title>A library of human gut bacterial isolates paired with longitudinal multiomics data enables mechanistic microbiome research.</title>
        <authorList>
            <person name="Poyet M."/>
            <person name="Groussin M."/>
            <person name="Gibbons S.M."/>
            <person name="Avila-Pacheco J."/>
            <person name="Jiang X."/>
            <person name="Kearney S.M."/>
            <person name="Perrotta A.R."/>
            <person name="Berdy B."/>
            <person name="Zhao S."/>
            <person name="Lieberman T.D."/>
            <person name="Swanson P.K."/>
            <person name="Smith M."/>
            <person name="Roesemann S."/>
            <person name="Alexander J.E."/>
            <person name="Rich S.A."/>
            <person name="Livny J."/>
            <person name="Vlamakis H."/>
            <person name="Clish C."/>
            <person name="Bullock K."/>
            <person name="Deik A."/>
            <person name="Scott J."/>
            <person name="Pierce K.A."/>
            <person name="Xavier R.J."/>
            <person name="Alm E.J."/>
        </authorList>
    </citation>
    <scope>NUCLEOTIDE SEQUENCE [LARGE SCALE GENOMIC DNA]</scope>
    <source>
        <strain evidence="3 15">BIOML-A58</strain>
        <strain evidence="1 17">BIOML-A73</strain>
        <strain evidence="2 16">BIOML-A74</strain>
    </source>
</reference>
<sequence>MKQYFIIKNNQKHLLLFFAGWGMDETPFLQIHPTDKDWMICYDYRSLEFDADILQEYSEITLIAWSMGVWAASQIMKQYPSLPLSQSIAINGTLSPIHETKGITPTIFEGTLQGLNEQSLQKFQRRMCGSAADYKAFQTVAPQRPVEELKEELAAIQKQYLSLPPSDFAWQRAIIGKSDRIFLPDSQWLAWRNKVDSLEYIEAAHYQQDLFDNVIMQIN</sequence>
<dbReference type="Proteomes" id="UP000183766">
    <property type="component" value="Unassembled WGS sequence"/>
</dbReference>
<gene>
    <name evidence="7" type="ORF">DW027_10735</name>
    <name evidence="6" type="ORF">DW075_10240</name>
    <name evidence="5" type="ORF">DWW25_20535</name>
    <name evidence="3" type="ORF">GA398_18965</name>
    <name evidence="1" type="ORF">GA560_06165</name>
    <name evidence="2" type="ORF">GA574_01790</name>
    <name evidence="4" type="ORF">LDZ35_21010</name>
    <name evidence="8" type="ORF">SAMN04487924_105163</name>
    <name evidence="9" type="ORF">SAMN05216250_10580</name>
</gene>
<evidence type="ECO:0000313" key="11">
    <source>
        <dbReference type="Proteomes" id="UP000183766"/>
    </source>
</evidence>
<evidence type="ECO:0000313" key="4">
    <source>
        <dbReference type="EMBL" id="MCA4525685.1"/>
    </source>
</evidence>
<evidence type="ECO:0000313" key="9">
    <source>
        <dbReference type="EMBL" id="SFM45945.1"/>
    </source>
</evidence>
<dbReference type="InterPro" id="IPR029058">
    <property type="entry name" value="AB_hydrolase_fold"/>
</dbReference>
<evidence type="ECO:0000313" key="7">
    <source>
        <dbReference type="EMBL" id="RHL37817.1"/>
    </source>
</evidence>
<proteinExistence type="predicted"/>
<dbReference type="Proteomes" id="UP000285503">
    <property type="component" value="Unassembled WGS sequence"/>
</dbReference>
<evidence type="ECO:0000313" key="6">
    <source>
        <dbReference type="EMBL" id="RHK27606.1"/>
    </source>
</evidence>
<evidence type="ECO:0000313" key="8">
    <source>
        <dbReference type="EMBL" id="SEA38177.1"/>
    </source>
</evidence>
<reference evidence="4" key="4">
    <citation type="submission" date="2023-08" db="EMBL/GenBank/DDBJ databases">
        <title>Mucin Metabolism Genes Underlie the Key Renovations of Bacteroides xylanisolvens Genomes in Captive Great Apes.</title>
        <authorList>
            <person name="Nishida A.H."/>
        </authorList>
    </citation>
    <scope>NUCLEOTIDE SEQUENCE</scope>
    <source>
        <strain evidence="4">P19.10B</strain>
    </source>
</reference>
<dbReference type="EMBL" id="WDES01000002">
    <property type="protein sequence ID" value="KAB6091369.1"/>
    <property type="molecule type" value="Genomic_DNA"/>
</dbReference>
<dbReference type="Proteomes" id="UP001197958">
    <property type="component" value="Unassembled WGS sequence"/>
</dbReference>
<evidence type="ECO:0000313" key="15">
    <source>
        <dbReference type="Proteomes" id="UP000434604"/>
    </source>
</evidence>
<dbReference type="Proteomes" id="UP000435059">
    <property type="component" value="Unassembled WGS sequence"/>
</dbReference>
<evidence type="ECO:0000313" key="17">
    <source>
        <dbReference type="Proteomes" id="UP000474077"/>
    </source>
</evidence>
<dbReference type="EMBL" id="FNRP01000005">
    <property type="protein sequence ID" value="SEA38177.1"/>
    <property type="molecule type" value="Genomic_DNA"/>
</dbReference>
<dbReference type="RefSeq" id="WP_049702470.1">
    <property type="nucleotide sequence ID" value="NZ_CP042282.1"/>
</dbReference>
<dbReference type="EMBL" id="WDED01000033">
    <property type="protein sequence ID" value="KAB6144717.1"/>
    <property type="molecule type" value="Genomic_DNA"/>
</dbReference>
<evidence type="ECO:0000313" key="2">
    <source>
        <dbReference type="EMBL" id="KAB6091369.1"/>
    </source>
</evidence>
<evidence type="ECO:0000313" key="14">
    <source>
        <dbReference type="Proteomes" id="UP000285503"/>
    </source>
</evidence>
<reference evidence="10 11" key="1">
    <citation type="submission" date="2016-10" db="EMBL/GenBank/DDBJ databases">
        <authorList>
            <person name="de Groot N.N."/>
        </authorList>
    </citation>
    <scope>NUCLEOTIDE SEQUENCE [LARGE SCALE GENOMIC DNA]</scope>
    <source>
        <strain evidence="9 11">NLAE-zl-C202</strain>
        <strain evidence="8 10">NLAE-zl-G339</strain>
    </source>
</reference>
<dbReference type="AlphaFoldDB" id="A0A1H4AQZ6"/>
<organism evidence="8 10">
    <name type="scientific">Bacteroides xylanisolvens</name>
    <dbReference type="NCBI Taxonomy" id="371601"/>
    <lineage>
        <taxon>Bacteria</taxon>
        <taxon>Pseudomonadati</taxon>
        <taxon>Bacteroidota</taxon>
        <taxon>Bacteroidia</taxon>
        <taxon>Bacteroidales</taxon>
        <taxon>Bacteroidaceae</taxon>
        <taxon>Bacteroides</taxon>
    </lineage>
</organism>
<dbReference type="EMBL" id="FOUM01000005">
    <property type="protein sequence ID" value="SFM45945.1"/>
    <property type="molecule type" value="Genomic_DNA"/>
</dbReference>
<name>A0A1H4AQZ6_9BACE</name>
<dbReference type="Proteomes" id="UP000434604">
    <property type="component" value="Unassembled WGS sequence"/>
</dbReference>
<keyword evidence="16" id="KW-1185">Reference proteome</keyword>
<dbReference type="EMBL" id="QRYV01000062">
    <property type="protein sequence ID" value="RGV07255.1"/>
    <property type="molecule type" value="Genomic_DNA"/>
</dbReference>
<accession>A0A1H4AQZ6</accession>
<dbReference type="EMBL" id="WDER01000012">
    <property type="protein sequence ID" value="KAB6084815.1"/>
    <property type="molecule type" value="Genomic_DNA"/>
</dbReference>
<dbReference type="EMBL" id="JAIWWW010000048">
    <property type="protein sequence ID" value="MCA4525685.1"/>
    <property type="molecule type" value="Genomic_DNA"/>
</dbReference>
<dbReference type="SUPFAM" id="SSF53474">
    <property type="entry name" value="alpha/beta-Hydrolases"/>
    <property type="match status" value="1"/>
</dbReference>
<evidence type="ECO:0000313" key="12">
    <source>
        <dbReference type="Proteomes" id="UP000283369"/>
    </source>
</evidence>